<protein>
    <recommendedName>
        <fullName evidence="2">LOB domain-containing protein</fullName>
    </recommendedName>
</protein>
<evidence type="ECO:0000256" key="1">
    <source>
        <dbReference type="ARBA" id="ARBA00005474"/>
    </source>
</evidence>
<evidence type="ECO:0000313" key="4">
    <source>
        <dbReference type="Proteomes" id="UP000290289"/>
    </source>
</evidence>
<proteinExistence type="inferred from homology"/>
<dbReference type="EMBL" id="RDQH01000339">
    <property type="protein sequence ID" value="RXH79309.1"/>
    <property type="molecule type" value="Genomic_DNA"/>
</dbReference>
<dbReference type="PANTHER" id="PTHR31304:SF9">
    <property type="entry name" value="LOB DOMAIN-CONTAINING PROTEIN 40"/>
    <property type="match status" value="1"/>
</dbReference>
<gene>
    <name evidence="3" type="ORF">DVH24_040456</name>
</gene>
<evidence type="ECO:0000313" key="3">
    <source>
        <dbReference type="EMBL" id="RXH79309.1"/>
    </source>
</evidence>
<keyword evidence="4" id="KW-1185">Reference proteome</keyword>
<organism evidence="3 4">
    <name type="scientific">Malus domestica</name>
    <name type="common">Apple</name>
    <name type="synonym">Pyrus malus</name>
    <dbReference type="NCBI Taxonomy" id="3750"/>
    <lineage>
        <taxon>Eukaryota</taxon>
        <taxon>Viridiplantae</taxon>
        <taxon>Streptophyta</taxon>
        <taxon>Embryophyta</taxon>
        <taxon>Tracheophyta</taxon>
        <taxon>Spermatophyta</taxon>
        <taxon>Magnoliopsida</taxon>
        <taxon>eudicotyledons</taxon>
        <taxon>Gunneridae</taxon>
        <taxon>Pentapetalae</taxon>
        <taxon>rosids</taxon>
        <taxon>fabids</taxon>
        <taxon>Rosales</taxon>
        <taxon>Rosaceae</taxon>
        <taxon>Amygdaloideae</taxon>
        <taxon>Maleae</taxon>
        <taxon>Malus</taxon>
    </lineage>
</organism>
<dbReference type="Proteomes" id="UP000290289">
    <property type="component" value="Chromosome 13"/>
</dbReference>
<dbReference type="InterPro" id="IPR004883">
    <property type="entry name" value="LOB"/>
</dbReference>
<evidence type="ECO:0000259" key="2">
    <source>
        <dbReference type="Pfam" id="PF03195"/>
    </source>
</evidence>
<reference evidence="3 4" key="1">
    <citation type="submission" date="2018-10" db="EMBL/GenBank/DDBJ databases">
        <title>A high-quality apple genome assembly.</title>
        <authorList>
            <person name="Hu J."/>
        </authorList>
    </citation>
    <scope>NUCLEOTIDE SEQUENCE [LARGE SCALE GENOMIC DNA]</scope>
    <source>
        <strain evidence="4">cv. HFTH1</strain>
        <tissue evidence="3">Young leaf</tissue>
    </source>
</reference>
<dbReference type="AlphaFoldDB" id="A0A498I8Q7"/>
<comment type="similarity">
    <text evidence="1">Belongs to the LOB domain-containing protein family.</text>
</comment>
<dbReference type="GO" id="GO:0010468">
    <property type="term" value="P:regulation of gene expression"/>
    <property type="evidence" value="ECO:0007669"/>
    <property type="project" value="TreeGrafter"/>
</dbReference>
<dbReference type="PANTHER" id="PTHR31304">
    <property type="entry name" value="LOB DOMAIN-CONTAINING PROTEIN 38"/>
    <property type="match status" value="1"/>
</dbReference>
<name>A0A498I8Q7_MALDO</name>
<dbReference type="Pfam" id="PF03195">
    <property type="entry name" value="LOB"/>
    <property type="match status" value="1"/>
</dbReference>
<accession>A0A498I8Q7</accession>
<feature type="domain" description="LOB" evidence="2">
    <location>
        <begin position="39"/>
        <end position="77"/>
    </location>
</feature>
<comment type="caution">
    <text evidence="3">The sequence shown here is derived from an EMBL/GenBank/DDBJ whole genome shotgun (WGS) entry which is preliminary data.</text>
</comment>
<sequence length="153" mass="16762">MSNPGIKPRQSVHQTCFRTPADLECSTVRPSRARACHVPAIFKSVLYEACGRIVNPTYGSVGMMWSGSWDQCQAAVDAVLEGPPITGIDADALQQNTNPNLDPPHISGDIRYVSTDTNSGCSSRNKARTLEQVEKVHKPAQSPTRFCNRVKHQ</sequence>
<dbReference type="STRING" id="3750.A0A498I8Q7"/>